<dbReference type="Proteomes" id="UP000005237">
    <property type="component" value="Unassembled WGS sequence"/>
</dbReference>
<evidence type="ECO:0000259" key="2">
    <source>
        <dbReference type="Pfam" id="PF21673"/>
    </source>
</evidence>
<dbReference type="Pfam" id="PF21673">
    <property type="entry name" value="CCDC93_N"/>
    <property type="match status" value="1"/>
</dbReference>
<dbReference type="PANTHER" id="PTHR16441:SF0">
    <property type="entry name" value="COILED-COIL DOMAIN-CONTAINING PROTEIN 93"/>
    <property type="match status" value="1"/>
</dbReference>
<reference evidence="4" key="1">
    <citation type="submission" date="2010-08" db="EMBL/GenBank/DDBJ databases">
        <authorList>
            <consortium name="Caenorhabditis japonica Sequencing Consortium"/>
            <person name="Wilson R.K."/>
        </authorList>
    </citation>
    <scope>NUCLEOTIDE SEQUENCE [LARGE SCALE GENOMIC DNA]</scope>
    <source>
        <strain evidence="4">DF5081</strain>
    </source>
</reference>
<dbReference type="EnsemblMetazoa" id="CJA41879a.1">
    <property type="protein sequence ID" value="CJA41879a.1"/>
    <property type="gene ID" value="WBGene00217727"/>
</dbReference>
<name>A0A8R1IVK1_CAEJA</name>
<sequence length="539" mass="62522">MRKNPFSLTREPKEKECIMRDCVDERDDRQREKNAFSDMLVVVFEEAKLRLRDDIIAMLAASGYHRARLASLNDYDRIVGGIAWAITRCDDVKVTANLLYDETTDQNIRVRTEQSEKIIASLSAIHCPQELSAHQLLGLDYGALKNVVQWLLRRVLATKENRSEHIADWFAGKGDGYSNRFRRQNYRLVVPTTTRRMKRVDNGAKFELNMDAKCTLAEYECVTPGNNVDVAKEELKEASTKKHVATSMVREMMDQAVVEEEPTEENLSEKLLRLENQLADKISAYQMAKQNNEELKMRFKTVEDTFANTEETVLEQITELKRTFEDTQRRAKELGTYSLAEDQENIKAQQLLSQSTNFEKFDERKAQVTEKYEEKTEKYSDLMREVLELQHRLDGILSVNLSSHYRKRNMERIQNSAEYTEEAKAAVIDYNVTIDILTFSAKITSFINELEQSLLSEPSSQEYHEAFVTYMNNVRTQLGEYHWKAKQTQNKTFEEKKRLDGVRSDIRQKEREVASCSGEMEKLLKLNSTLQELVSSINS</sequence>
<keyword evidence="1" id="KW-0175">Coiled coil</keyword>
<feature type="coiled-coil region" evidence="1">
    <location>
        <begin position="264"/>
        <end position="312"/>
    </location>
</feature>
<protein>
    <submittedName>
        <fullName evidence="3">Coiled-coil domain-containing protein 93</fullName>
    </submittedName>
</protein>
<keyword evidence="4" id="KW-1185">Reference proteome</keyword>
<dbReference type="PANTHER" id="PTHR16441">
    <property type="entry name" value="FIDIPIDINE"/>
    <property type="match status" value="1"/>
</dbReference>
<dbReference type="AlphaFoldDB" id="A0A8R1IVK1"/>
<evidence type="ECO:0000256" key="1">
    <source>
        <dbReference type="SAM" id="Coils"/>
    </source>
</evidence>
<dbReference type="InterPro" id="IPR039116">
    <property type="entry name" value="CCDC93"/>
</dbReference>
<evidence type="ECO:0000313" key="3">
    <source>
        <dbReference type="EnsemblMetazoa" id="CJA41879a.1"/>
    </source>
</evidence>
<dbReference type="GO" id="GO:0006893">
    <property type="term" value="P:Golgi to plasma membrane transport"/>
    <property type="evidence" value="ECO:0007669"/>
    <property type="project" value="TreeGrafter"/>
</dbReference>
<feature type="domain" description="CCDC93 N-terminal" evidence="2">
    <location>
        <begin position="50"/>
        <end position="156"/>
    </location>
</feature>
<organism evidence="3 4">
    <name type="scientific">Caenorhabditis japonica</name>
    <dbReference type="NCBI Taxonomy" id="281687"/>
    <lineage>
        <taxon>Eukaryota</taxon>
        <taxon>Metazoa</taxon>
        <taxon>Ecdysozoa</taxon>
        <taxon>Nematoda</taxon>
        <taxon>Chromadorea</taxon>
        <taxon>Rhabditida</taxon>
        <taxon>Rhabditina</taxon>
        <taxon>Rhabditomorpha</taxon>
        <taxon>Rhabditoidea</taxon>
        <taxon>Rhabditidae</taxon>
        <taxon>Peloderinae</taxon>
        <taxon>Caenorhabditis</taxon>
    </lineage>
</organism>
<reference evidence="3" key="2">
    <citation type="submission" date="2022-06" db="UniProtKB">
        <authorList>
            <consortium name="EnsemblMetazoa"/>
        </authorList>
    </citation>
    <scope>IDENTIFICATION</scope>
    <source>
        <strain evidence="3">DF5081</strain>
    </source>
</reference>
<proteinExistence type="predicted"/>
<evidence type="ECO:0000313" key="4">
    <source>
        <dbReference type="Proteomes" id="UP000005237"/>
    </source>
</evidence>
<dbReference type="InterPro" id="IPR048747">
    <property type="entry name" value="CCDC93_N"/>
</dbReference>
<accession>A0A8R1IVK1</accession>
<feature type="coiled-coil region" evidence="1">
    <location>
        <begin position="358"/>
        <end position="392"/>
    </location>
</feature>